<accession>A0ABW4QWK2</accession>
<dbReference type="RefSeq" id="WP_382315307.1">
    <property type="nucleotide sequence ID" value="NZ_JBHUFD010000005.1"/>
</dbReference>
<dbReference type="InterPro" id="IPR026444">
    <property type="entry name" value="Secre_tail"/>
</dbReference>
<dbReference type="InterPro" id="IPR013783">
    <property type="entry name" value="Ig-like_fold"/>
</dbReference>
<dbReference type="PROSITE" id="PS50853">
    <property type="entry name" value="FN3"/>
    <property type="match status" value="2"/>
</dbReference>
<dbReference type="Pfam" id="PF00041">
    <property type="entry name" value="fn3"/>
    <property type="match status" value="2"/>
</dbReference>
<reference evidence="4" key="1">
    <citation type="journal article" date="2019" name="Int. J. Syst. Evol. Microbiol.">
        <title>The Global Catalogue of Microorganisms (GCM) 10K type strain sequencing project: providing services to taxonomists for standard genome sequencing and annotation.</title>
        <authorList>
            <consortium name="The Broad Institute Genomics Platform"/>
            <consortium name="The Broad Institute Genome Sequencing Center for Infectious Disease"/>
            <person name="Wu L."/>
            <person name="Ma J."/>
        </authorList>
    </citation>
    <scope>NUCLEOTIDE SEQUENCE [LARGE SCALE GENOMIC DNA]</scope>
    <source>
        <strain evidence="4">CGMCC 1.15795</strain>
    </source>
</reference>
<evidence type="ECO:0000313" key="4">
    <source>
        <dbReference type="Proteomes" id="UP001597197"/>
    </source>
</evidence>
<dbReference type="SUPFAM" id="SSF49265">
    <property type="entry name" value="Fibronectin type III"/>
    <property type="match status" value="2"/>
</dbReference>
<dbReference type="SUPFAM" id="SSF55486">
    <property type="entry name" value="Metalloproteases ('zincins'), catalytic domain"/>
    <property type="match status" value="1"/>
</dbReference>
<proteinExistence type="predicted"/>
<dbReference type="Pfam" id="PF23759">
    <property type="entry name" value="GBD_T9SS_assoc"/>
    <property type="match status" value="1"/>
</dbReference>
<dbReference type="Gene3D" id="2.60.120.380">
    <property type="match status" value="1"/>
</dbReference>
<keyword evidence="4" id="KW-1185">Reference proteome</keyword>
<dbReference type="Pfam" id="PF18962">
    <property type="entry name" value="Por_Secre_tail"/>
    <property type="match status" value="1"/>
</dbReference>
<keyword evidence="1" id="KW-0732">Signal</keyword>
<name>A0ABW4QWK2_9BACT</name>
<dbReference type="InterPro" id="IPR036116">
    <property type="entry name" value="FN3_sf"/>
</dbReference>
<dbReference type="InterPro" id="IPR056600">
    <property type="entry name" value="GBD_T9SS_assoc"/>
</dbReference>
<evidence type="ECO:0000259" key="2">
    <source>
        <dbReference type="PROSITE" id="PS50853"/>
    </source>
</evidence>
<comment type="caution">
    <text evidence="3">The sequence shown here is derived from an EMBL/GenBank/DDBJ whole genome shotgun (WGS) entry which is preliminary data.</text>
</comment>
<dbReference type="Gene3D" id="3.40.390.10">
    <property type="entry name" value="Collagenase (Catalytic Domain)"/>
    <property type="match status" value="1"/>
</dbReference>
<dbReference type="InterPro" id="IPR003961">
    <property type="entry name" value="FN3_dom"/>
</dbReference>
<dbReference type="Pfam" id="PF13583">
    <property type="entry name" value="Reprolysin_4"/>
    <property type="match status" value="1"/>
</dbReference>
<feature type="chain" id="PRO_5047226955" evidence="1">
    <location>
        <begin position="41"/>
        <end position="1630"/>
    </location>
</feature>
<feature type="domain" description="Fibronectin type-III" evidence="2">
    <location>
        <begin position="689"/>
        <end position="772"/>
    </location>
</feature>
<gene>
    <name evidence="3" type="ORF">ACFSDX_16050</name>
</gene>
<dbReference type="EMBL" id="JBHUFD010000005">
    <property type="protein sequence ID" value="MFD1873959.1"/>
    <property type="molecule type" value="Genomic_DNA"/>
</dbReference>
<dbReference type="NCBIfam" id="TIGR04183">
    <property type="entry name" value="Por_Secre_tail"/>
    <property type="match status" value="1"/>
</dbReference>
<organism evidence="3 4">
    <name type="scientific">Hymenobacter bucti</name>
    <dbReference type="NCBI Taxonomy" id="1844114"/>
    <lineage>
        <taxon>Bacteria</taxon>
        <taxon>Pseudomonadati</taxon>
        <taxon>Bacteroidota</taxon>
        <taxon>Cytophagia</taxon>
        <taxon>Cytophagales</taxon>
        <taxon>Hymenobacteraceae</taxon>
        <taxon>Hymenobacter</taxon>
    </lineage>
</organism>
<dbReference type="Proteomes" id="UP001597197">
    <property type="component" value="Unassembled WGS sequence"/>
</dbReference>
<feature type="signal peptide" evidence="1">
    <location>
        <begin position="1"/>
        <end position="40"/>
    </location>
</feature>
<evidence type="ECO:0000313" key="3">
    <source>
        <dbReference type="EMBL" id="MFD1873959.1"/>
    </source>
</evidence>
<feature type="domain" description="Fibronectin type-III" evidence="2">
    <location>
        <begin position="773"/>
        <end position="857"/>
    </location>
</feature>
<dbReference type="SMART" id="SM00060">
    <property type="entry name" value="FN3"/>
    <property type="match status" value="3"/>
</dbReference>
<evidence type="ECO:0000256" key="1">
    <source>
        <dbReference type="SAM" id="SignalP"/>
    </source>
</evidence>
<sequence>MINHYLRLLLHYIRRSVCALRGPQLLLSALGLLLALAANAQQGPAGFFSEDAGARRAAATSRAAAVLTDSRALTLDEAGLRAALAAAPLESKGSAAKPLVLTLPLPDGTNARFAVREAPVMAPELAAKFPEIKTYVGVGLDDAQATVRLDMTPRGFHAQVLSAKTGDFFLDPATQADTKHYLSFWKRAMPGRQFECGTKESGALQLDAGKDAANLAGRTSGPVLRTYRLAMAATAEYTAYQGGTVALGLAAIVTSVNRVVGVYEKELAVRFVLVNGTASLVYTDAATDPFDNANTGNALLAQNQTNTDALIGTDNYDIGHVFSTASGGVAGLGVVCRAGQKARGTTGTRAPVGDAFDIDYVAHEIGHQCGGSHTFDSTTGSCGGGNRSANTAYEVGSGTTIMAYAGICGATNTQLNSDAYFHVGSYDQILAYLGSTSCAVTTSTGNAPPSISLPASGLVLPIGTPFKLTANGYDTDGDAITYNWEEYDKTATGAATLDAAQVDGVTMPLFRSFSPVASPTRYFPRLSDIIGNVTNLSERLPTVSRELRFRVTVRDQHSGPQGVIGGVNSSAIVSLNSTSAAGPFLVSAPNTAAAAWTGGSTQPVTWDVAGTNANGVNCATVNIRLSTDGGLTYPTLLLAGAPNNGSATVTVPSVATTTARVMVEAADNYFFDISNANFTITAPATACAAPTDLSVSSITAATASVSFTASGSATSYIVTTSPATTTQTVTASPVSLTGLAPGVNYTVNIAASCAAGSTATTATVAFATTAPPVCADITNLAVSVTSTTATVTFTPTAAVTSYTVTTTPATTTQTITGSSINLTGLQPGSAYTVNIVSNCASGGTTTSTIDFGTIPGNDDCAAAVGLIVSNSCVSTSGTITGATQSQPASTCSGDLSASANDVWYSFVATGAPSHVVQLVSTFDGVLEVMAGDCGTLTTVNCSDAAGAGTETVLLPGLTAGTRYYVRVYPYTSNAATVTTGTFTVCVTALNDLVVSDTRAIGGSYRNVTVTGTGSVTLSDVLTIYGTMRVQSGGALRTSTTFYIQGPGVFALDAGATLTEVRAAGLANSTAGSFRFTAFVPSLSVDANYVYAGTAAQVTGSLLPLSVRNLTVNNSAGLSLTNRVNVAQVVRLQSGNLTLGTRRLLLRSSAAGTALVDNTGGVVNGTTAAMQRALTGGVAGPAYRHFSSPVAAMSFDSLRTGGIVPIVNAAYNTSATPGASLPFPTVLGYDESRIGTVTSTYGDFDKGWFSPASLSETMQRTKGYSVNIPATSAPVRFTGTFNTGTQNSGALSRGTNADAGWQLLGNPYPSPLDWSTVTAAQRPGVDAAMYVFQSTGQYAGTYRSFVNGVGGTAAQIEAGSGYFVRVTAAGTAGAVNLTNTNRVTTFGSQNPFGRTTADVRPQLQLRVAGAGFSDDAYLYVEAGATAAVDAEYDAVKMPNSTGLNLAVLAGATPLAIQGLPTLAGTTEVVLPLALVVPAAGSFSFEVADLANFGSATVYLRDAATGTKQVLAAGTHYSFTVAAATASSARFSLVLRPAAALATQGPLAATQVVVYPNPARVSFTVEVPAVPGANRVEAELLNTLGQVVRRQSAALPANGAHFTVPTTGLATGVYTLRLQAGASTVTKRVVIE</sequence>
<protein>
    <submittedName>
        <fullName evidence="3">Reprolysin-like metallopeptidase</fullName>
    </submittedName>
</protein>
<dbReference type="Gene3D" id="2.60.40.10">
    <property type="entry name" value="Immunoglobulins"/>
    <property type="match status" value="2"/>
</dbReference>
<dbReference type="InterPro" id="IPR024079">
    <property type="entry name" value="MetalloPept_cat_dom_sf"/>
</dbReference>